<gene>
    <name evidence="4" type="ORF">R2G56_12690</name>
</gene>
<organism evidence="4 5">
    <name type="scientific">Nitratireductor aquimarinus</name>
    <dbReference type="NCBI Taxonomy" id="889300"/>
    <lineage>
        <taxon>Bacteria</taxon>
        <taxon>Pseudomonadati</taxon>
        <taxon>Pseudomonadota</taxon>
        <taxon>Alphaproteobacteria</taxon>
        <taxon>Hyphomicrobiales</taxon>
        <taxon>Phyllobacteriaceae</taxon>
        <taxon>Nitratireductor</taxon>
    </lineage>
</organism>
<evidence type="ECO:0000313" key="4">
    <source>
        <dbReference type="EMBL" id="MDV6227148.1"/>
    </source>
</evidence>
<name>A0ABU4ALK8_9HYPH</name>
<dbReference type="PANTHER" id="PTHR13778">
    <property type="entry name" value="GLYCOSYLTRANSFERASE 8 DOMAIN-CONTAINING PROTEIN"/>
    <property type="match status" value="1"/>
</dbReference>
<dbReference type="Gene3D" id="3.90.550.10">
    <property type="entry name" value="Spore Coat Polysaccharide Biosynthesis Protein SpsA, Chain A"/>
    <property type="match status" value="1"/>
</dbReference>
<keyword evidence="1" id="KW-0328">Glycosyltransferase</keyword>
<dbReference type="Proteomes" id="UP001185659">
    <property type="component" value="Unassembled WGS sequence"/>
</dbReference>
<evidence type="ECO:0000256" key="2">
    <source>
        <dbReference type="ARBA" id="ARBA00022679"/>
    </source>
</evidence>
<keyword evidence="2" id="KW-0808">Transferase</keyword>
<dbReference type="InterPro" id="IPR029044">
    <property type="entry name" value="Nucleotide-diphossugar_trans"/>
</dbReference>
<sequence>MNAFYFVVDEGMCCIASAQALHIARSWGCDVHIFVERRDPAATVRQVEHEGRIHYHFDALMPCLPEGLPSSRSWPHIVYLRLFAPARLQQYSRLIYLDADVLSMKPDHAIWDVDLPSGLAAVEDYGTLFELPPTAKNLCREDWLETLGTSSGRGFNSGVLVIDPQRWREHDFAGRLVEYFEKYPQAERFDQDFLAWLFDGAWTELSPRFNFQASVLGFGMFAAIDPVFVHFCQYEKPWFDRRGDAATNIDEAIIDVYDALLEEAGCDAAALARPLALTGPQRFKFWLRRKMAAHGFPSRKERRVGRERQRRIGVFADYASARLSEGRFADMTAKALPDIRDETYFDGRFFRTRLDRDALLSVRVGS</sequence>
<reference evidence="4 5" key="1">
    <citation type="submission" date="2023-10" db="EMBL/GenBank/DDBJ databases">
        <authorList>
            <person name="Venkata Ramana C."/>
            <person name="Sasikala C."/>
            <person name="Dhurka M."/>
        </authorList>
    </citation>
    <scope>NUCLEOTIDE SEQUENCE [LARGE SCALE GENOMIC DNA]</scope>
    <source>
        <strain evidence="4 5">KCTC 32151</strain>
    </source>
</reference>
<dbReference type="RefSeq" id="WP_317561502.1">
    <property type="nucleotide sequence ID" value="NZ_JAWLIP010000005.1"/>
</dbReference>
<dbReference type="InterPro" id="IPR002495">
    <property type="entry name" value="Glyco_trans_8"/>
</dbReference>
<protein>
    <submittedName>
        <fullName evidence="4">Glycosyltransferase</fullName>
    </submittedName>
</protein>
<proteinExistence type="predicted"/>
<evidence type="ECO:0000256" key="3">
    <source>
        <dbReference type="ARBA" id="ARBA00022723"/>
    </source>
</evidence>
<keyword evidence="3" id="KW-0479">Metal-binding</keyword>
<dbReference type="Pfam" id="PF01501">
    <property type="entry name" value="Glyco_transf_8"/>
    <property type="match status" value="1"/>
</dbReference>
<dbReference type="SUPFAM" id="SSF53448">
    <property type="entry name" value="Nucleotide-diphospho-sugar transferases"/>
    <property type="match status" value="1"/>
</dbReference>
<accession>A0ABU4ALK8</accession>
<evidence type="ECO:0000256" key="1">
    <source>
        <dbReference type="ARBA" id="ARBA00022676"/>
    </source>
</evidence>
<comment type="caution">
    <text evidence="4">The sequence shown here is derived from an EMBL/GenBank/DDBJ whole genome shotgun (WGS) entry which is preliminary data.</text>
</comment>
<keyword evidence="5" id="KW-1185">Reference proteome</keyword>
<dbReference type="EMBL" id="JAWLIP010000005">
    <property type="protein sequence ID" value="MDV6227148.1"/>
    <property type="molecule type" value="Genomic_DNA"/>
</dbReference>
<dbReference type="PANTHER" id="PTHR13778:SF47">
    <property type="entry name" value="LIPOPOLYSACCHARIDE 1,3-GALACTOSYLTRANSFERASE"/>
    <property type="match status" value="1"/>
</dbReference>
<evidence type="ECO:0000313" key="5">
    <source>
        <dbReference type="Proteomes" id="UP001185659"/>
    </source>
</evidence>
<dbReference type="InterPro" id="IPR050748">
    <property type="entry name" value="Glycosyltrans_8_dom-fam"/>
</dbReference>